<dbReference type="AlphaFoldDB" id="A0A7J5Q0C1"/>
<dbReference type="InterPro" id="IPR023997">
    <property type="entry name" value="TonB-dep_OMP_SusC/RagA_CS"/>
</dbReference>
<protein>
    <submittedName>
        <fullName evidence="3">TonB-dependent receptor</fullName>
    </submittedName>
</protein>
<evidence type="ECO:0000313" key="5">
    <source>
        <dbReference type="Proteomes" id="UP000434604"/>
    </source>
</evidence>
<keyword evidence="1" id="KW-0472">Membrane</keyword>
<dbReference type="SUPFAM" id="SSF49464">
    <property type="entry name" value="Carboxypeptidase regulatory domain-like"/>
    <property type="match status" value="1"/>
</dbReference>
<keyword evidence="1" id="KW-0812">Transmembrane</keyword>
<dbReference type="NCBIfam" id="TIGR04057">
    <property type="entry name" value="SusC_RagA_signa"/>
    <property type="match status" value="1"/>
</dbReference>
<dbReference type="Pfam" id="PF07715">
    <property type="entry name" value="Plug"/>
    <property type="match status" value="1"/>
</dbReference>
<dbReference type="SUPFAM" id="SSF56935">
    <property type="entry name" value="Porins"/>
    <property type="match status" value="1"/>
</dbReference>
<dbReference type="PROSITE" id="PS00018">
    <property type="entry name" value="EF_HAND_1"/>
    <property type="match status" value="1"/>
</dbReference>
<dbReference type="InterPro" id="IPR023996">
    <property type="entry name" value="TonB-dep_OMP_SusC/RagA"/>
</dbReference>
<comment type="caution">
    <text evidence="3">The sequence shown here is derived from an EMBL/GenBank/DDBJ whole genome shotgun (WGS) entry which is preliminary data.</text>
</comment>
<dbReference type="Proteomes" id="UP000434604">
    <property type="component" value="Unassembled WGS sequence"/>
</dbReference>
<accession>A0A7J5Q0C1</accession>
<gene>
    <name evidence="3" type="ORF">GA398_05750</name>
    <name evidence="4" type="ORF">LD004_05490</name>
</gene>
<dbReference type="EMBL" id="WDED01000006">
    <property type="protein sequence ID" value="KAB6149012.1"/>
    <property type="molecule type" value="Genomic_DNA"/>
</dbReference>
<dbReference type="InterPro" id="IPR008969">
    <property type="entry name" value="CarboxyPept-like_regulatory"/>
</dbReference>
<dbReference type="Pfam" id="PF13715">
    <property type="entry name" value="CarbopepD_reg_2"/>
    <property type="match status" value="1"/>
</dbReference>
<proteinExistence type="inferred from homology"/>
<dbReference type="EMBL" id="JAIWYE010000012">
    <property type="protein sequence ID" value="MCA4703066.1"/>
    <property type="molecule type" value="Genomic_DNA"/>
</dbReference>
<dbReference type="InterPro" id="IPR018247">
    <property type="entry name" value="EF_Hand_1_Ca_BS"/>
</dbReference>
<comment type="subcellular location">
    <subcellularLocation>
        <location evidence="1">Cell outer membrane</location>
        <topology evidence="1">Multi-pass membrane protein</topology>
    </subcellularLocation>
</comment>
<reference evidence="4" key="2">
    <citation type="submission" date="2023-08" db="EMBL/GenBank/DDBJ databases">
        <title>Mucin Metabolism Genes Underlie the Key Renovations of Bacteroides xylanisolvens Genomes in Captive Great Apes.</title>
        <authorList>
            <person name="Nishida A.H."/>
        </authorList>
    </citation>
    <scope>NUCLEOTIDE SEQUENCE</scope>
    <source>
        <strain evidence="4">P13.H9</strain>
    </source>
</reference>
<dbReference type="GO" id="GO:0009279">
    <property type="term" value="C:cell outer membrane"/>
    <property type="evidence" value="ECO:0007669"/>
    <property type="project" value="UniProtKB-SubCell"/>
</dbReference>
<reference evidence="3 5" key="1">
    <citation type="journal article" date="2019" name="Nat. Med.">
        <title>A library of human gut bacterial isolates paired with longitudinal multiomics data enables mechanistic microbiome research.</title>
        <authorList>
            <person name="Poyet M."/>
            <person name="Groussin M."/>
            <person name="Gibbons S.M."/>
            <person name="Avila-Pacheco J."/>
            <person name="Jiang X."/>
            <person name="Kearney S.M."/>
            <person name="Perrotta A.R."/>
            <person name="Berdy B."/>
            <person name="Zhao S."/>
            <person name="Lieberman T.D."/>
            <person name="Swanson P.K."/>
            <person name="Smith M."/>
            <person name="Roesemann S."/>
            <person name="Alexander J.E."/>
            <person name="Rich S.A."/>
            <person name="Livny J."/>
            <person name="Vlamakis H."/>
            <person name="Clish C."/>
            <person name="Bullock K."/>
            <person name="Deik A."/>
            <person name="Scott J."/>
            <person name="Pierce K.A."/>
            <person name="Xavier R.J."/>
            <person name="Alm E.J."/>
        </authorList>
    </citation>
    <scope>NUCLEOTIDE SEQUENCE [LARGE SCALE GENOMIC DNA]</scope>
    <source>
        <strain evidence="3 5">BIOML-A58</strain>
    </source>
</reference>
<evidence type="ECO:0000259" key="2">
    <source>
        <dbReference type="Pfam" id="PF07715"/>
    </source>
</evidence>
<dbReference type="Proteomes" id="UP001198461">
    <property type="component" value="Unassembled WGS sequence"/>
</dbReference>
<organism evidence="3 5">
    <name type="scientific">Bacteroides xylanisolvens</name>
    <dbReference type="NCBI Taxonomy" id="371601"/>
    <lineage>
        <taxon>Bacteria</taxon>
        <taxon>Pseudomonadati</taxon>
        <taxon>Bacteroidota</taxon>
        <taxon>Bacteroidia</taxon>
        <taxon>Bacteroidales</taxon>
        <taxon>Bacteroidaceae</taxon>
        <taxon>Bacteroides</taxon>
    </lineage>
</organism>
<dbReference type="InterPro" id="IPR037066">
    <property type="entry name" value="Plug_dom_sf"/>
</dbReference>
<keyword evidence="1" id="KW-0813">Transport</keyword>
<name>A0A7J5Q0C1_9BACE</name>
<comment type="similarity">
    <text evidence="1">Belongs to the TonB-dependent receptor family.</text>
</comment>
<feature type="domain" description="TonB-dependent receptor plug" evidence="2">
    <location>
        <begin position="118"/>
        <end position="224"/>
    </location>
</feature>
<dbReference type="Gene3D" id="2.60.40.1120">
    <property type="entry name" value="Carboxypeptidase-like, regulatory domain"/>
    <property type="match status" value="1"/>
</dbReference>
<evidence type="ECO:0000256" key="1">
    <source>
        <dbReference type="PROSITE-ProRule" id="PRU01360"/>
    </source>
</evidence>
<evidence type="ECO:0000313" key="4">
    <source>
        <dbReference type="EMBL" id="MCA4703066.1"/>
    </source>
</evidence>
<keyword evidence="1" id="KW-0998">Cell outer membrane</keyword>
<dbReference type="NCBIfam" id="TIGR04056">
    <property type="entry name" value="OMP_RagA_SusC"/>
    <property type="match status" value="1"/>
</dbReference>
<dbReference type="Gene3D" id="2.170.130.10">
    <property type="entry name" value="TonB-dependent receptor, plug domain"/>
    <property type="match status" value="1"/>
</dbReference>
<dbReference type="InterPro" id="IPR039426">
    <property type="entry name" value="TonB-dep_rcpt-like"/>
</dbReference>
<dbReference type="RefSeq" id="WP_151934320.1">
    <property type="nucleotide sequence ID" value="NZ_JAIWXB010000011.1"/>
</dbReference>
<sequence length="1019" mass="115342">MLFRKYVHKCILLIVIGFSISLHVDAQVLKGVVVDSEHVGLPGVSVSIKGSGTGTITDSKGNYVLSGLQKGVTIEFSYIGMITQTFVYKGQKTHKVTMEEDAQILTEVVVVGYGQQKKESVVGSITQAKGDDLLRSGNVTTVSEALTGILPGVSTMQAAGQPGATSANILIRGQSTWTDNTPLYMVDGVERDFNDLDPNEIESISVLKDASATAVYGVKAANGVILITTKQGMKGKIKINFSANFGVKQPTIDTNYITDYPTSLRHYNIALMNDHIYSKLISENTIAQWEDPNRDMDYYSYTNYINTLLGTGQSQTYNLNLSGGNDFVRFFTSFGYNYDGDIFRLEKQRDFDPRTYQKRYNWRSNIDFTLTKTTKFSVRLSGDVKDWNGNYVTKNANGGIAEGGADLARLYQVVMIGPPPVTSDGLLGTEQGSSLNPNYLGRLEREGQFMRRSNRFYADFVLKQQLLKGLELTAKLSFNQYRQYDSSIQNKPIYYYPNADNTGFVQLDPNQQVTAPQVTAESLSAYNKSLYYELSLLYKKKIGVHDFSVLGVFNRRKYQNKVAFPNYEESWVGRATYAYADKYLFEFNGAYNGNENFAPGKRFGFFPSAALGWVVSQEKFMKEHLPTIEFLKIRYSYGEVGSDRGLGGQRYSYISTYSSYNGNTYYGDPKTALGTVYMEGTPANVENTWETAIKQNIGLEMTFLKGRLRGSVDFFDERRKGILMQRNTVPYWYGNSSPKVNLGKTKNHGIDIELKWNDRIKQFNYWFTGNISLTENRVVYRDDAPATPEYQRQAGKPIGWRSGLVDLGYYQNWNDVYNYPVSSYNTTGLMPGDLIFMDYNGDGIVDKDDWIPIANPSYASKTYAFSFGFEFKGFSVSAMFNGMFGLSKYVSGSYLWEYDTITSLGFMLHNNEQRDYWTPDNPNASHPILHSTKNGHNEQTSTYSTRNSSFLRLRNLEVKYSFRKLLKRKSNMLENLEIYANGQNLFTWSPLPDSFDPEAQKLEVYPISKRFNFGFRISL</sequence>
<dbReference type="FunFam" id="2.170.130.10:FF:000003">
    <property type="entry name" value="SusC/RagA family TonB-linked outer membrane protein"/>
    <property type="match status" value="1"/>
</dbReference>
<dbReference type="PROSITE" id="PS52016">
    <property type="entry name" value="TONB_DEPENDENT_REC_3"/>
    <property type="match status" value="1"/>
</dbReference>
<keyword evidence="3" id="KW-0675">Receptor</keyword>
<evidence type="ECO:0000313" key="3">
    <source>
        <dbReference type="EMBL" id="KAB6149012.1"/>
    </source>
</evidence>
<dbReference type="InterPro" id="IPR012910">
    <property type="entry name" value="Plug_dom"/>
</dbReference>
<keyword evidence="1" id="KW-1134">Transmembrane beta strand</keyword>